<name>A0AAW2Z3X4_9EUKA</name>
<reference evidence="2 3" key="1">
    <citation type="submission" date="2024-03" db="EMBL/GenBank/DDBJ databases">
        <title>The Acrasis kona genome and developmental transcriptomes reveal deep origins of eukaryotic multicellular pathways.</title>
        <authorList>
            <person name="Sheikh S."/>
            <person name="Fu C.-J."/>
            <person name="Brown M.W."/>
            <person name="Baldauf S.L."/>
        </authorList>
    </citation>
    <scope>NUCLEOTIDE SEQUENCE [LARGE SCALE GENOMIC DNA]</scope>
    <source>
        <strain evidence="2 3">ATCC MYA-3509</strain>
    </source>
</reference>
<feature type="domain" description="TRF2/HOY1 PH-like" evidence="1">
    <location>
        <begin position="206"/>
        <end position="282"/>
    </location>
</feature>
<dbReference type="AlphaFoldDB" id="A0AAW2Z3X4"/>
<proteinExistence type="predicted"/>
<dbReference type="Proteomes" id="UP001431209">
    <property type="component" value="Unassembled WGS sequence"/>
</dbReference>
<accession>A0AAW2Z3X4</accession>
<sequence>MSDKEDKVDAFDFLSECDSDSLKDENDDDDEIFQLIEVEFNKNDLDRATITNSIEQFNTKNHIEEFTLDQSKLNNERSSKNTCDAEQVLKCIKRSCYVMNQSKLPPHKSRAEMDYNRIGSERRDKDNEWKSFGTDIKKLVIGDWSPKHLYHGQHRLKVDVFQKSLIYNIYEYVLSSPTLLGLPDNAMSDPDEIMDTLDDFKLSRNLKIEVPTSHITSLRFQKLDNQHTVLVIDIKDAPNFYNRRICTQASLRNKFRPRMDFTPNFAASTSTRHFIVADSASLDHTIGVLLLLENFKSRIDAHPLHLKPTYLDKDKSLMKQKTLLEGSKSKKPLLTLKEDMITLLKNHDLDVSDDENKCLKYVLLIYLTTDSIRDAACRIPITQMEAVLKSTLHPDCCGKECTVEEIIRKKHCPSCSSIEYSYSFCFNELMCPSKIIHCPKCRECKDWRYWHCEACDNCSYGMSVPICECCGARKGSFRREGKTKLEPSSMFDQQNPFDCDYNAGSEDVQDHDEESDLESCDSDFDSLIQVGLKHLEEFAYRIVGMLPSVGKINK</sequence>
<protein>
    <submittedName>
        <fullName evidence="2">Mitochondrial-processing peptidase subunit beta</fullName>
    </submittedName>
</protein>
<evidence type="ECO:0000259" key="1">
    <source>
        <dbReference type="Pfam" id="PF24818"/>
    </source>
</evidence>
<organism evidence="2 3">
    <name type="scientific">Acrasis kona</name>
    <dbReference type="NCBI Taxonomy" id="1008807"/>
    <lineage>
        <taxon>Eukaryota</taxon>
        <taxon>Discoba</taxon>
        <taxon>Heterolobosea</taxon>
        <taxon>Tetramitia</taxon>
        <taxon>Eutetramitia</taxon>
        <taxon>Acrasidae</taxon>
        <taxon>Acrasis</taxon>
    </lineage>
</organism>
<dbReference type="EMBL" id="JAOPGA020000995">
    <property type="protein sequence ID" value="KAL0483811.1"/>
    <property type="molecule type" value="Genomic_DNA"/>
</dbReference>
<comment type="caution">
    <text evidence="2">The sequence shown here is derived from an EMBL/GenBank/DDBJ whole genome shotgun (WGS) entry which is preliminary data.</text>
</comment>
<evidence type="ECO:0000313" key="2">
    <source>
        <dbReference type="EMBL" id="KAL0483811.1"/>
    </source>
</evidence>
<keyword evidence="3" id="KW-1185">Reference proteome</keyword>
<gene>
    <name evidence="2" type="ORF">AKO1_014022</name>
</gene>
<evidence type="ECO:0000313" key="3">
    <source>
        <dbReference type="Proteomes" id="UP001431209"/>
    </source>
</evidence>
<dbReference type="InterPro" id="IPR057939">
    <property type="entry name" value="TRF2_HOY1_PH"/>
</dbReference>
<dbReference type="Pfam" id="PF24818">
    <property type="entry name" value="PH_TRF2_HOY1"/>
    <property type="match status" value="1"/>
</dbReference>